<evidence type="ECO:0000313" key="4">
    <source>
        <dbReference type="Proteomes" id="UP000049685"/>
    </source>
</evidence>
<dbReference type="EC" id="3.1.4.52" evidence="3"/>
<dbReference type="InterPro" id="IPR003607">
    <property type="entry name" value="HD/PDEase_dom"/>
</dbReference>
<reference evidence="4" key="1">
    <citation type="submission" date="2015-01" db="EMBL/GenBank/DDBJ databases">
        <authorList>
            <person name="Aslett A.Martin."/>
            <person name="De Silva Nishadi"/>
        </authorList>
    </citation>
    <scope>NUCLEOTIDE SEQUENCE [LARGE SCALE GENOMIC DNA]</scope>
    <source>
        <strain evidence="4">UMC4404</strain>
    </source>
</reference>
<protein>
    <submittedName>
        <fullName evidence="3">PAS/PAC sensor protein</fullName>
        <ecNumber evidence="3">3.1.4.52</ecNumber>
    </submittedName>
</protein>
<keyword evidence="1" id="KW-0472">Membrane</keyword>
<dbReference type="InterPro" id="IPR037522">
    <property type="entry name" value="HD_GYP_dom"/>
</dbReference>
<dbReference type="AlphaFoldDB" id="A0A9P1L2N3"/>
<organism evidence="3 4">
    <name type="scientific">Paraclostridium sordellii</name>
    <name type="common">Clostridium sordellii</name>
    <dbReference type="NCBI Taxonomy" id="1505"/>
    <lineage>
        <taxon>Bacteria</taxon>
        <taxon>Bacillati</taxon>
        <taxon>Bacillota</taxon>
        <taxon>Clostridia</taxon>
        <taxon>Peptostreptococcales</taxon>
        <taxon>Peptostreptococcaceae</taxon>
        <taxon>Paraclostridium</taxon>
    </lineage>
</organism>
<dbReference type="PANTHER" id="PTHR45228">
    <property type="entry name" value="CYCLIC DI-GMP PHOSPHODIESTERASE TM_0186-RELATED"/>
    <property type="match status" value="1"/>
</dbReference>
<dbReference type="EMBL" id="CDNY01000003">
    <property type="protein sequence ID" value="CEO33406.1"/>
    <property type="molecule type" value="Genomic_DNA"/>
</dbReference>
<dbReference type="SUPFAM" id="SSF109604">
    <property type="entry name" value="HD-domain/PDEase-like"/>
    <property type="match status" value="1"/>
</dbReference>
<dbReference type="GO" id="GO:0071111">
    <property type="term" value="F:cyclic-guanylate-specific phosphodiesterase activity"/>
    <property type="evidence" value="ECO:0007669"/>
    <property type="project" value="UniProtKB-EC"/>
</dbReference>
<dbReference type="PANTHER" id="PTHR45228:SF8">
    <property type="entry name" value="TWO-COMPONENT RESPONSE REGULATOR-RELATED"/>
    <property type="match status" value="1"/>
</dbReference>
<proteinExistence type="predicted"/>
<gene>
    <name evidence="3" type="primary">rpfG_2</name>
    <name evidence="3" type="ORF">UMC4404_13861</name>
</gene>
<dbReference type="Proteomes" id="UP000049685">
    <property type="component" value="Unassembled WGS sequence"/>
</dbReference>
<feature type="transmembrane region" description="Helical" evidence="1">
    <location>
        <begin position="7"/>
        <end position="27"/>
    </location>
</feature>
<evidence type="ECO:0000256" key="1">
    <source>
        <dbReference type="SAM" id="Phobius"/>
    </source>
</evidence>
<comment type="caution">
    <text evidence="3">The sequence shown here is derived from an EMBL/GenBank/DDBJ whole genome shotgun (WGS) entry which is preliminary data.</text>
</comment>
<dbReference type="PROSITE" id="PS51832">
    <property type="entry name" value="HD_GYP"/>
    <property type="match status" value="1"/>
</dbReference>
<dbReference type="Gene3D" id="3.40.190.10">
    <property type="entry name" value="Periplasmic binding protein-like II"/>
    <property type="match status" value="4"/>
</dbReference>
<keyword evidence="3" id="KW-0378">Hydrolase</keyword>
<evidence type="ECO:0000259" key="2">
    <source>
        <dbReference type="PROSITE" id="PS51832"/>
    </source>
</evidence>
<dbReference type="Gene3D" id="1.10.3210.10">
    <property type="entry name" value="Hypothetical protein af1432"/>
    <property type="match status" value="1"/>
</dbReference>
<dbReference type="InterPro" id="IPR052020">
    <property type="entry name" value="Cyclic_di-GMP/3'3'-cGAMP_PDE"/>
</dbReference>
<sequence>MKKNKFKLIACIFSIILIFIVVSIYFLNTESKYSSLNLTKEEQQWIKENKSRKITASPILNNNMYYYEIHGKASGVLEDLSKYINELYGINIETNNNNSSSDSDIIWSSENNNYKKEDYYITNPYDSIKLKLYTHGKIKSLKELEGRPIAIHKYFKDLVEIYKGKVNFVIIDNIQDIKKLYEDNDIYGFIGNSEVIKGLKLSHNQTLYQSNISNKFDIGLRAAVKKDKVLGSLINKALKSIPKKYMEQIKIKNQLNYLKYSLKFTDEEKDWLRKNQNIPIKINYKFEPYYYRDLKHKGILNDYINMLEYLLDVSFKDYRNIQNKKPMLYFGVSESDNNEKKLNLMNTYNKYNLYIYSSYEKIIDSINDLEGYKIGIVKNADKKFIEDNLIDYECKQYKDYNEMTKALHEGEIDYFLGDNFIMANYNKKEDIYKDIYQVGFVKKVFYEHIGVNKEYKQLVSIMEKVDNAMSSYLFPKLNEISIEENKEIDYEPIIKIILALLGILVISSIYILKLKKEMRLKNDFHNNLHEALDKNERLVLSLVETLEDVNALNDSDTGNHIKRISKYCEAIAKAMNCSKEFINEIVFFSSLHDIGKVGIPDKILKKSGKLTKEEMEIMREHVSIGFDIIKKNDLGNVANNIILYHHERYDGTGYLKGLKGEKIPLEARIVAIADVYDALRMERCYKKGFSHKKSIDIILSEKGKHFDPKIVDIFIKINEDINHIYNIYK</sequence>
<evidence type="ECO:0000313" key="3">
    <source>
        <dbReference type="EMBL" id="CEO33406.1"/>
    </source>
</evidence>
<feature type="domain" description="HD-GYP" evidence="2">
    <location>
        <begin position="535"/>
        <end position="729"/>
    </location>
</feature>
<name>A0A9P1L2N3_PARSO</name>
<keyword evidence="1" id="KW-1133">Transmembrane helix</keyword>
<keyword evidence="1" id="KW-0812">Transmembrane</keyword>
<dbReference type="Pfam" id="PF13487">
    <property type="entry name" value="HD_5"/>
    <property type="match status" value="1"/>
</dbReference>
<dbReference type="SMART" id="SM00471">
    <property type="entry name" value="HDc"/>
    <property type="match status" value="1"/>
</dbReference>
<dbReference type="RefSeq" id="WP_055331606.1">
    <property type="nucleotide sequence ID" value="NZ_CDLK01000002.1"/>
</dbReference>
<feature type="transmembrane region" description="Helical" evidence="1">
    <location>
        <begin position="493"/>
        <end position="512"/>
    </location>
</feature>
<accession>A0A9P1L2N3</accession>
<dbReference type="CDD" id="cd00077">
    <property type="entry name" value="HDc"/>
    <property type="match status" value="1"/>
</dbReference>
<dbReference type="SUPFAM" id="SSF53850">
    <property type="entry name" value="Periplasmic binding protein-like II"/>
    <property type="match status" value="2"/>
</dbReference>